<evidence type="ECO:0000313" key="2">
    <source>
        <dbReference type="Ensembl" id="ENSACDP00005018695.1"/>
    </source>
</evidence>
<name>A0A8B9EAI4_ANSCY</name>
<dbReference type="PANTHER" id="PTHR47078">
    <property type="entry name" value="CYTOSKELETON-ASSOCIATED PROTEIN 2-LIKE"/>
    <property type="match status" value="1"/>
</dbReference>
<keyword evidence="3" id="KW-1185">Reference proteome</keyword>
<sequence>EAGPDMAQAAAEAEQDEHRRKLQEYLAATAKVKHPSTKPYLNDQINRLDPLLKTVSKQEHADRNKRDALPDVAKDAQRDGKLASKPTPLGGRAAKEMLIQDKFRKSLPSSKSASQKSSGKTQPLQPPQSLAVSTNLLHKKKTAVKHEKMSTAGQPVGKPLGTLLEGSLQHRSRAPQAKRSPPKPPAGHRGPQT</sequence>
<dbReference type="AlphaFoldDB" id="A0A8B9EAI4"/>
<protein>
    <submittedName>
        <fullName evidence="2">Uncharacterized protein</fullName>
    </submittedName>
</protein>
<dbReference type="Ensembl" id="ENSACDT00005022403.1">
    <property type="protein sequence ID" value="ENSACDP00005018695.1"/>
    <property type="gene ID" value="ENSACDG00005013595.1"/>
</dbReference>
<proteinExistence type="predicted"/>
<reference evidence="2" key="1">
    <citation type="submission" date="2025-08" db="UniProtKB">
        <authorList>
            <consortium name="Ensembl"/>
        </authorList>
    </citation>
    <scope>IDENTIFICATION</scope>
</reference>
<dbReference type="PANTHER" id="PTHR47078:SF1">
    <property type="entry name" value="CYTOSKELETON-ASSOCIATED PROTEIN 2-LIKE"/>
    <property type="match status" value="1"/>
</dbReference>
<feature type="region of interest" description="Disordered" evidence="1">
    <location>
        <begin position="56"/>
        <end position="193"/>
    </location>
</feature>
<accession>A0A8B9EAI4</accession>
<dbReference type="GO" id="GO:0072686">
    <property type="term" value="C:mitotic spindle"/>
    <property type="evidence" value="ECO:0007669"/>
    <property type="project" value="TreeGrafter"/>
</dbReference>
<evidence type="ECO:0000313" key="3">
    <source>
        <dbReference type="Proteomes" id="UP000694521"/>
    </source>
</evidence>
<dbReference type="GO" id="GO:0005813">
    <property type="term" value="C:centrosome"/>
    <property type="evidence" value="ECO:0007669"/>
    <property type="project" value="TreeGrafter"/>
</dbReference>
<feature type="compositionally biased region" description="Low complexity" evidence="1">
    <location>
        <begin position="106"/>
        <end position="120"/>
    </location>
</feature>
<feature type="compositionally biased region" description="Polar residues" evidence="1">
    <location>
        <begin position="121"/>
        <end position="136"/>
    </location>
</feature>
<organism evidence="2 3">
    <name type="scientific">Anser cygnoides</name>
    <name type="common">Swan goose</name>
    <dbReference type="NCBI Taxonomy" id="8845"/>
    <lineage>
        <taxon>Eukaryota</taxon>
        <taxon>Metazoa</taxon>
        <taxon>Chordata</taxon>
        <taxon>Craniata</taxon>
        <taxon>Vertebrata</taxon>
        <taxon>Euteleostomi</taxon>
        <taxon>Archelosauria</taxon>
        <taxon>Archosauria</taxon>
        <taxon>Dinosauria</taxon>
        <taxon>Saurischia</taxon>
        <taxon>Theropoda</taxon>
        <taxon>Coelurosauria</taxon>
        <taxon>Aves</taxon>
        <taxon>Neognathae</taxon>
        <taxon>Galloanserae</taxon>
        <taxon>Anseriformes</taxon>
        <taxon>Anatidae</taxon>
        <taxon>Anserinae</taxon>
        <taxon>Anser</taxon>
    </lineage>
</organism>
<dbReference type="InterPro" id="IPR052855">
    <property type="entry name" value="CKAP2-like"/>
</dbReference>
<reference evidence="2" key="2">
    <citation type="submission" date="2025-09" db="UniProtKB">
        <authorList>
            <consortium name="Ensembl"/>
        </authorList>
    </citation>
    <scope>IDENTIFICATION</scope>
</reference>
<feature type="compositionally biased region" description="Basic and acidic residues" evidence="1">
    <location>
        <begin position="56"/>
        <end position="82"/>
    </location>
</feature>
<feature type="compositionally biased region" description="Basic and acidic residues" evidence="1">
    <location>
        <begin position="93"/>
        <end position="104"/>
    </location>
</feature>
<dbReference type="Proteomes" id="UP000694521">
    <property type="component" value="Unplaced"/>
</dbReference>
<dbReference type="GO" id="GO:0005829">
    <property type="term" value="C:cytosol"/>
    <property type="evidence" value="ECO:0007669"/>
    <property type="project" value="TreeGrafter"/>
</dbReference>
<evidence type="ECO:0000256" key="1">
    <source>
        <dbReference type="SAM" id="MobiDB-lite"/>
    </source>
</evidence>